<protein>
    <recommendedName>
        <fullName evidence="3">Actin-like protein N-terminal domain-containing protein</fullName>
    </recommendedName>
</protein>
<evidence type="ECO:0000313" key="1">
    <source>
        <dbReference type="EMBL" id="OUP70595.1"/>
    </source>
</evidence>
<gene>
    <name evidence="1" type="ORF">B5F11_03915</name>
</gene>
<dbReference type="InterPro" id="IPR043129">
    <property type="entry name" value="ATPase_NBD"/>
</dbReference>
<evidence type="ECO:0008006" key="3">
    <source>
        <dbReference type="Google" id="ProtNLM"/>
    </source>
</evidence>
<dbReference type="EMBL" id="NFKP01000003">
    <property type="protein sequence ID" value="OUP70595.1"/>
    <property type="molecule type" value="Genomic_DNA"/>
</dbReference>
<accession>A0A1Y4MPE4</accession>
<dbReference type="SUPFAM" id="SSF53067">
    <property type="entry name" value="Actin-like ATPase domain"/>
    <property type="match status" value="1"/>
</dbReference>
<name>A0A1Y4MPE4_9FIRM</name>
<reference evidence="2" key="1">
    <citation type="submission" date="2017-04" db="EMBL/GenBank/DDBJ databases">
        <title>Function of individual gut microbiota members based on whole genome sequencing of pure cultures obtained from chicken caecum.</title>
        <authorList>
            <person name="Medvecky M."/>
            <person name="Cejkova D."/>
            <person name="Polansky O."/>
            <person name="Karasova D."/>
            <person name="Kubasova T."/>
            <person name="Cizek A."/>
            <person name="Rychlik I."/>
        </authorList>
    </citation>
    <scope>NUCLEOTIDE SEQUENCE [LARGE SCALE GENOMIC DNA]</scope>
    <source>
        <strain evidence="2">An175</strain>
    </source>
</reference>
<sequence>MSILDLEKALKSSINLEECNCVTDGRPMHIATDIGSTTQRSILFSPSGDMQSVPVKMGTSFCSVPSDADYSYCIGASNSIIDNLDLEIHCSNPNKNTFVRDMRIVKGSLLNRLNLSERELTSDASKVDSVGMYVNILCNISVLMLAERVTNKESLSGAQEIDVTVALPPDDANIADRVRLFKSRLMGSYSVVFNRLGVTVRFNIDSKNIYTGSEPLGAALNRIMADDDIDTETNCGFLDCGGRSSGTIFFVDGVLKEGSSYAFPIGGVSLLDALADRIAEINHIQRPRLEAMYKVLETGIYKYGGQKLQVADAITEAKKTVAEELFNGLSRGLALNKLQAVDLERVYCSGRTFGVTQSDTGNVLSQSVCTLLKQLFREKSPSTEFIRECDDTAVVKGMVYVRMRYPYSSASGAMSV</sequence>
<comment type="caution">
    <text evidence="1">The sequence shown here is derived from an EMBL/GenBank/DDBJ whole genome shotgun (WGS) entry which is preliminary data.</text>
</comment>
<evidence type="ECO:0000313" key="2">
    <source>
        <dbReference type="Proteomes" id="UP000196386"/>
    </source>
</evidence>
<dbReference type="AlphaFoldDB" id="A0A1Y4MPE4"/>
<dbReference type="Gene3D" id="3.30.420.40">
    <property type="match status" value="1"/>
</dbReference>
<dbReference type="RefSeq" id="WP_087299703.1">
    <property type="nucleotide sequence ID" value="NZ_NFKP01000003.1"/>
</dbReference>
<proteinExistence type="predicted"/>
<dbReference type="Proteomes" id="UP000196386">
    <property type="component" value="Unassembled WGS sequence"/>
</dbReference>
<organism evidence="1 2">
    <name type="scientific">Anaerotruncus colihominis</name>
    <dbReference type="NCBI Taxonomy" id="169435"/>
    <lineage>
        <taxon>Bacteria</taxon>
        <taxon>Bacillati</taxon>
        <taxon>Bacillota</taxon>
        <taxon>Clostridia</taxon>
        <taxon>Eubacteriales</taxon>
        <taxon>Oscillospiraceae</taxon>
        <taxon>Anaerotruncus</taxon>
    </lineage>
</organism>